<reference evidence="9" key="1">
    <citation type="journal article" date="2014" name="Front. Microbiol.">
        <title>High frequency of phylogenetically diverse reductive dehalogenase-homologous genes in deep subseafloor sedimentary metagenomes.</title>
        <authorList>
            <person name="Kawai M."/>
            <person name="Futagami T."/>
            <person name="Toyoda A."/>
            <person name="Takaki Y."/>
            <person name="Nishi S."/>
            <person name="Hori S."/>
            <person name="Arai W."/>
            <person name="Tsubouchi T."/>
            <person name="Morono Y."/>
            <person name="Uchiyama I."/>
            <person name="Ito T."/>
            <person name="Fujiyama A."/>
            <person name="Inagaki F."/>
            <person name="Takami H."/>
        </authorList>
    </citation>
    <scope>NUCLEOTIDE SEQUENCE</scope>
    <source>
        <strain evidence="9">Expedition CK06-06</strain>
    </source>
</reference>
<comment type="caution">
    <text evidence="9">The sequence shown here is derived from an EMBL/GenBank/DDBJ whole genome shotgun (WGS) entry which is preliminary data.</text>
</comment>
<gene>
    <name evidence="9" type="ORF">S01H4_47931</name>
</gene>
<dbReference type="EMBL" id="BART01026966">
    <property type="protein sequence ID" value="GAH03119.1"/>
    <property type="molecule type" value="Genomic_DNA"/>
</dbReference>
<dbReference type="InterPro" id="IPR052078">
    <property type="entry name" value="Trehalose_Metab_GTase"/>
</dbReference>
<dbReference type="SUPFAM" id="SSF53756">
    <property type="entry name" value="UDP-Glycosyltransferase/glycogen phosphorylase"/>
    <property type="match status" value="1"/>
</dbReference>
<dbReference type="Pfam" id="PF00534">
    <property type="entry name" value="Glycos_transf_1"/>
    <property type="match status" value="1"/>
</dbReference>
<dbReference type="AlphaFoldDB" id="X1DDI4"/>
<evidence type="ECO:0000313" key="9">
    <source>
        <dbReference type="EMBL" id="GAH03119.1"/>
    </source>
</evidence>
<keyword evidence="3" id="KW-0313">Glucose metabolism</keyword>
<comment type="similarity">
    <text evidence="1">Belongs to the glycosyltransferase group 1 family. Glycosyltransferase 4 subfamily.</text>
</comment>
<accession>X1DDI4</accession>
<dbReference type="Gene3D" id="3.40.50.2000">
    <property type="entry name" value="Glycogen Phosphorylase B"/>
    <property type="match status" value="2"/>
</dbReference>
<sequence>RNLEDCANANLIDYNPDVVLVHDPQPMGLINYLKKPKEIWFWRCHIDIEETPLSVSPDLWDFITNWIEHYDSAIFSAAHYIVSLWPIPEFIIPPFIDPLSEKNRELSQEEIDRVLAKYHIDPHVPIITQIGRFDPWKGIDRTIATYRQVRRKGKCQLVLAGGLATDDPEGEGILAKVYEETKNDVDIHVLNLSMANRLENWMEVNALQRAASVIMQPSTKEGFGLVITEALWKRKPVIAANVGAIPLQIKDGETGYFYQTPYLTAQKVLGLLENAEA</sequence>
<dbReference type="GO" id="GO:0016757">
    <property type="term" value="F:glycosyltransferase activity"/>
    <property type="evidence" value="ECO:0007669"/>
    <property type="project" value="UniProtKB-KW"/>
</dbReference>
<dbReference type="PANTHER" id="PTHR47779:SF1">
    <property type="entry name" value="SYNTHASE (CCG-9), PUTATIVE (AFU_ORTHOLOGUE AFUA_3G12100)-RELATED"/>
    <property type="match status" value="1"/>
</dbReference>
<evidence type="ECO:0000256" key="2">
    <source>
        <dbReference type="ARBA" id="ARBA00011738"/>
    </source>
</evidence>
<evidence type="ECO:0000256" key="6">
    <source>
        <dbReference type="ARBA" id="ARBA00023277"/>
    </source>
</evidence>
<feature type="non-terminal residue" evidence="9">
    <location>
        <position position="277"/>
    </location>
</feature>
<evidence type="ECO:0000256" key="1">
    <source>
        <dbReference type="ARBA" id="ARBA00009481"/>
    </source>
</evidence>
<dbReference type="GO" id="GO:0006006">
    <property type="term" value="P:glucose metabolic process"/>
    <property type="evidence" value="ECO:0007669"/>
    <property type="project" value="UniProtKB-KW"/>
</dbReference>
<organism evidence="9">
    <name type="scientific">marine sediment metagenome</name>
    <dbReference type="NCBI Taxonomy" id="412755"/>
    <lineage>
        <taxon>unclassified sequences</taxon>
        <taxon>metagenomes</taxon>
        <taxon>ecological metagenomes</taxon>
    </lineage>
</organism>
<dbReference type="InterPro" id="IPR001296">
    <property type="entry name" value="Glyco_trans_1"/>
</dbReference>
<dbReference type="Pfam" id="PF21269">
    <property type="entry name" value="TreT_GT1"/>
    <property type="match status" value="1"/>
</dbReference>
<name>X1DDI4_9ZZZZ</name>
<evidence type="ECO:0000256" key="5">
    <source>
        <dbReference type="ARBA" id="ARBA00022679"/>
    </source>
</evidence>
<dbReference type="PANTHER" id="PTHR47779">
    <property type="entry name" value="SYNTHASE (CCG-9), PUTATIVE (AFU_ORTHOLOGUE AFUA_3G12100)-RELATED"/>
    <property type="match status" value="1"/>
</dbReference>
<dbReference type="InterPro" id="IPR049438">
    <property type="entry name" value="TreT_GT1"/>
</dbReference>
<keyword evidence="6" id="KW-0119">Carbohydrate metabolism</keyword>
<proteinExistence type="inferred from homology"/>
<keyword evidence="4" id="KW-0328">Glycosyltransferase</keyword>
<evidence type="ECO:0000256" key="3">
    <source>
        <dbReference type="ARBA" id="ARBA00022526"/>
    </source>
</evidence>
<evidence type="ECO:0000256" key="4">
    <source>
        <dbReference type="ARBA" id="ARBA00022676"/>
    </source>
</evidence>
<feature type="non-terminal residue" evidence="9">
    <location>
        <position position="1"/>
    </location>
</feature>
<keyword evidence="5" id="KW-0808">Transferase</keyword>
<evidence type="ECO:0000259" key="7">
    <source>
        <dbReference type="Pfam" id="PF00534"/>
    </source>
</evidence>
<protein>
    <submittedName>
        <fullName evidence="9">Uncharacterized protein</fullName>
    </submittedName>
</protein>
<feature type="domain" description="Glycosyl transferase family 1" evidence="7">
    <location>
        <begin position="116"/>
        <end position="263"/>
    </location>
</feature>
<comment type="subunit">
    <text evidence="2">Homodimer.</text>
</comment>
<feature type="domain" description="Trehalose synthase N-terminal" evidence="8">
    <location>
        <begin position="8"/>
        <end position="81"/>
    </location>
</feature>
<evidence type="ECO:0000259" key="8">
    <source>
        <dbReference type="Pfam" id="PF21269"/>
    </source>
</evidence>